<feature type="transmembrane region" description="Helical" evidence="1">
    <location>
        <begin position="187"/>
        <end position="212"/>
    </location>
</feature>
<dbReference type="InterPro" id="IPR022757">
    <property type="entry name" value="Gsf2"/>
</dbReference>
<proteinExistence type="predicted"/>
<organism evidence="2 3">
    <name type="scientific">Wickerhamomyces ciferrii (strain ATCC 14091 / BCRC 22168 / CBS 111 / JCM 3599 / NBRC 0793 / NRRL Y-1031 F-60-10)</name>
    <name type="common">Yeast</name>
    <name type="synonym">Pichia ciferrii</name>
    <dbReference type="NCBI Taxonomy" id="1206466"/>
    <lineage>
        <taxon>Eukaryota</taxon>
        <taxon>Fungi</taxon>
        <taxon>Dikarya</taxon>
        <taxon>Ascomycota</taxon>
        <taxon>Saccharomycotina</taxon>
        <taxon>Saccharomycetes</taxon>
        <taxon>Phaffomycetales</taxon>
        <taxon>Wickerhamomycetaceae</taxon>
        <taxon>Wickerhamomyces</taxon>
    </lineage>
</organism>
<dbReference type="EMBL" id="CAIF01000231">
    <property type="protein sequence ID" value="CCH46157.1"/>
    <property type="molecule type" value="Genomic_DNA"/>
</dbReference>
<comment type="caution">
    <text evidence="2">The sequence shown here is derived from an EMBL/GenBank/DDBJ whole genome shotgun (WGS) entry which is preliminary data.</text>
</comment>
<protein>
    <submittedName>
        <fullName evidence="2">Glucose-signaling factor 2</fullName>
    </submittedName>
</protein>
<dbReference type="FunCoup" id="K0KW01">
    <property type="interactions" value="147"/>
</dbReference>
<dbReference type="Pfam" id="PF11055">
    <property type="entry name" value="Gsf2"/>
    <property type="match status" value="1"/>
</dbReference>
<reference evidence="2 3" key="1">
    <citation type="journal article" date="2012" name="Eukaryot. Cell">
        <title>Draft genome sequence of Wickerhamomyces ciferrii NRRL Y-1031 F-60-10.</title>
        <authorList>
            <person name="Schneider J."/>
            <person name="Andrea H."/>
            <person name="Blom J."/>
            <person name="Jaenicke S."/>
            <person name="Ruckert C."/>
            <person name="Schorsch C."/>
            <person name="Szczepanowski R."/>
            <person name="Farwick M."/>
            <person name="Goesmann A."/>
            <person name="Puhler A."/>
            <person name="Schaffer S."/>
            <person name="Tauch A."/>
            <person name="Kohler T."/>
            <person name="Brinkrolf K."/>
        </authorList>
    </citation>
    <scope>NUCLEOTIDE SEQUENCE [LARGE SCALE GENOMIC DNA]</scope>
    <source>
        <strain evidence="3">ATCC 14091 / BCRC 22168 / CBS 111 / JCM 3599 / NBRC 0793 / NRRL Y-1031 F-60-10</strain>
    </source>
</reference>
<evidence type="ECO:0000313" key="3">
    <source>
        <dbReference type="Proteomes" id="UP000009328"/>
    </source>
</evidence>
<keyword evidence="1" id="KW-0472">Membrane</keyword>
<evidence type="ECO:0000256" key="1">
    <source>
        <dbReference type="SAM" id="Phobius"/>
    </source>
</evidence>
<dbReference type="Proteomes" id="UP000009328">
    <property type="component" value="Unassembled WGS sequence"/>
</dbReference>
<keyword evidence="1" id="KW-1133">Transmembrane helix</keyword>
<dbReference type="InParanoid" id="K0KW01"/>
<evidence type="ECO:0000313" key="2">
    <source>
        <dbReference type="EMBL" id="CCH46157.1"/>
    </source>
</evidence>
<dbReference type="HOGENOM" id="CLU_719597_0_0_1"/>
<keyword evidence="1" id="KW-0812">Transmembrane</keyword>
<keyword evidence="3" id="KW-1185">Reference proteome</keyword>
<name>K0KW01_WICCF</name>
<gene>
    <name evidence="2" type="ORF">BN7_5745</name>
</gene>
<sequence>MSDPADVLDAQDAVFEIYVRMNDDSEKDYCFNVTINDSFDKLLKIFDSLKISLRPSIFYNQRPIGFKISKSPGYLTDNGGLLFDNNADKLTQNVKLSDKISDYCWPGQLVLPIWEENYFLSYSIISLLLVWLYTDLPDFISPTPGICLTNQLSRFFANLAQHFNYDKLAQDLFAEIQPHQSTKLIQIFFFIIHIVKIAFLYFALSLGIFNPYTINPIKMRKIVAHDKLDEAKKLELIALGWTGTRRSTLDEYREFYKDFKIKQVGGIVKASKLGLFEKLREPGVFLDDGEGFQSDLNNTTSLKDLELDSSKFILNFDWFAIIGENYEYYLDNESKDKGQDVRNYRRYGPLISNERIEKIVQGRKDKGKELKKEK</sequence>
<dbReference type="eggNOG" id="ENOG502QT03">
    <property type="taxonomic scope" value="Eukaryota"/>
</dbReference>
<dbReference type="AlphaFoldDB" id="K0KW01"/>
<dbReference type="STRING" id="1206466.K0KW01"/>
<accession>K0KW01</accession>